<evidence type="ECO:0000256" key="1">
    <source>
        <dbReference type="SAM" id="MobiDB-lite"/>
    </source>
</evidence>
<evidence type="ECO:0000256" key="2">
    <source>
        <dbReference type="SAM" id="SignalP"/>
    </source>
</evidence>
<dbReference type="Gene3D" id="3.40.50.1820">
    <property type="entry name" value="alpha/beta hydrolase"/>
    <property type="match status" value="1"/>
</dbReference>
<accession>A0A261ULV6</accession>
<dbReference type="InterPro" id="IPR029058">
    <property type="entry name" value="AB_hydrolase_fold"/>
</dbReference>
<keyword evidence="2" id="KW-0732">Signal</keyword>
<evidence type="ECO:0000313" key="5">
    <source>
        <dbReference type="Proteomes" id="UP000215767"/>
    </source>
</evidence>
<feature type="chain" id="PRO_5012650215" evidence="2">
    <location>
        <begin position="27"/>
        <end position="320"/>
    </location>
</feature>
<name>A0A261ULV6_9BORD</name>
<dbReference type="AlphaFoldDB" id="A0A261ULV6"/>
<organism evidence="4 5">
    <name type="scientific">Bordetella genomosp. 11</name>
    <dbReference type="NCBI Taxonomy" id="1416808"/>
    <lineage>
        <taxon>Bacteria</taxon>
        <taxon>Pseudomonadati</taxon>
        <taxon>Pseudomonadota</taxon>
        <taxon>Betaproteobacteria</taxon>
        <taxon>Burkholderiales</taxon>
        <taxon>Alcaligenaceae</taxon>
        <taxon>Bordetella</taxon>
    </lineage>
</organism>
<comment type="caution">
    <text evidence="4">The sequence shown here is derived from an EMBL/GenBank/DDBJ whole genome shotgun (WGS) entry which is preliminary data.</text>
</comment>
<protein>
    <submittedName>
        <fullName evidence="4">Alpha/beta hydrolase</fullName>
    </submittedName>
</protein>
<dbReference type="PRINTS" id="PR00111">
    <property type="entry name" value="ABHYDROLASE"/>
</dbReference>
<dbReference type="SUPFAM" id="SSF53474">
    <property type="entry name" value="alpha/beta-Hydrolases"/>
    <property type="match status" value="1"/>
</dbReference>
<keyword evidence="4" id="KW-0378">Hydrolase</keyword>
<evidence type="ECO:0000259" key="3">
    <source>
        <dbReference type="Pfam" id="PF12146"/>
    </source>
</evidence>
<feature type="domain" description="Serine aminopeptidase S33" evidence="3">
    <location>
        <begin position="85"/>
        <end position="196"/>
    </location>
</feature>
<dbReference type="PANTHER" id="PTHR12277:SF81">
    <property type="entry name" value="PROTEIN ABHD13"/>
    <property type="match status" value="1"/>
</dbReference>
<keyword evidence="5" id="KW-1185">Reference proteome</keyword>
<feature type="signal peptide" evidence="2">
    <location>
        <begin position="1"/>
        <end position="26"/>
    </location>
</feature>
<reference evidence="5" key="1">
    <citation type="submission" date="2017-05" db="EMBL/GenBank/DDBJ databases">
        <title>Complete and WGS of Bordetella genogroups.</title>
        <authorList>
            <person name="Spilker T."/>
            <person name="Lipuma J."/>
        </authorList>
    </citation>
    <scope>NUCLEOTIDE SEQUENCE [LARGE SCALE GENOMIC DNA]</scope>
    <source>
        <strain evidence="5">AU8856</strain>
    </source>
</reference>
<feature type="region of interest" description="Disordered" evidence="1">
    <location>
        <begin position="293"/>
        <end position="320"/>
    </location>
</feature>
<dbReference type="EMBL" id="NEVS01000004">
    <property type="protein sequence ID" value="OZI62362.1"/>
    <property type="molecule type" value="Genomic_DNA"/>
</dbReference>
<dbReference type="PROSITE" id="PS51257">
    <property type="entry name" value="PROKAR_LIPOPROTEIN"/>
    <property type="match status" value="1"/>
</dbReference>
<dbReference type="RefSeq" id="WP_094843742.1">
    <property type="nucleotide sequence ID" value="NZ_NEVS01000004.1"/>
</dbReference>
<dbReference type="Proteomes" id="UP000215767">
    <property type="component" value="Unassembled WGS sequence"/>
</dbReference>
<dbReference type="InterPro" id="IPR000073">
    <property type="entry name" value="AB_hydrolase_1"/>
</dbReference>
<proteinExistence type="predicted"/>
<dbReference type="PANTHER" id="PTHR12277">
    <property type="entry name" value="ALPHA/BETA HYDROLASE DOMAIN-CONTAINING PROTEIN"/>
    <property type="match status" value="1"/>
</dbReference>
<dbReference type="GO" id="GO:0016787">
    <property type="term" value="F:hydrolase activity"/>
    <property type="evidence" value="ECO:0007669"/>
    <property type="project" value="UniProtKB-KW"/>
</dbReference>
<gene>
    <name evidence="4" type="ORF">CAL28_24545</name>
</gene>
<sequence length="320" mass="34661">MPRPPRLPIRISLRRALACALLAATAVVGCTQLDAWQREAIFSPAQGDQRWFSEPPAGTRVFDLPVAPGQHVRAWYWQSPDPAAPAVLYLHGARWNLNGSAFRMTSWTRLGYSVLAIDYRGFGDSTRMLPSEESAGQDAAEALRELARRQPDPARRFVYGHSLGGAIAIDLASRKDLPAFAGLIVESSFTSIAAMVQTLKWGWVPGASLLVTQPFDSLDKLADLTTPVLFLHGTGDRVVPHTMSDQLFAAAQRVAPSLKRLVKIDGASHSGAVRSGPVYDEAVESFVRDATRAYRGAPMPQRPPVDARTGDTAAGQSPPL</sequence>
<evidence type="ECO:0000313" key="4">
    <source>
        <dbReference type="EMBL" id="OZI62362.1"/>
    </source>
</evidence>
<dbReference type="OrthoDB" id="9798884at2"/>
<dbReference type="InterPro" id="IPR022742">
    <property type="entry name" value="Hydrolase_4"/>
</dbReference>
<dbReference type="Pfam" id="PF12146">
    <property type="entry name" value="Hydrolase_4"/>
    <property type="match status" value="1"/>
</dbReference>